<organism evidence="2 3">
    <name type="scientific">Phyllobacterium myrsinacearum</name>
    <dbReference type="NCBI Taxonomy" id="28101"/>
    <lineage>
        <taxon>Bacteria</taxon>
        <taxon>Pseudomonadati</taxon>
        <taxon>Pseudomonadota</taxon>
        <taxon>Alphaproteobacteria</taxon>
        <taxon>Hyphomicrobiales</taxon>
        <taxon>Phyllobacteriaceae</taxon>
        <taxon>Phyllobacterium</taxon>
    </lineage>
</organism>
<accession>A0A839EVN1</accession>
<proteinExistence type="predicted"/>
<gene>
    <name evidence="2" type="ORF">FHW16_005315</name>
</gene>
<evidence type="ECO:0000313" key="3">
    <source>
        <dbReference type="Proteomes" id="UP000549052"/>
    </source>
</evidence>
<dbReference type="Proteomes" id="UP000549052">
    <property type="component" value="Unassembled WGS sequence"/>
</dbReference>
<comment type="caution">
    <text evidence="2">The sequence shown here is derived from an EMBL/GenBank/DDBJ whole genome shotgun (WGS) entry which is preliminary data.</text>
</comment>
<dbReference type="AlphaFoldDB" id="A0A839EVN1"/>
<evidence type="ECO:0000256" key="1">
    <source>
        <dbReference type="SAM" id="Phobius"/>
    </source>
</evidence>
<reference evidence="2 3" key="1">
    <citation type="submission" date="2020-07" db="EMBL/GenBank/DDBJ databases">
        <title>Genomic Encyclopedia of Type Strains, Phase IV (KMG-V): Genome sequencing to study the core and pangenomes of soil and plant-associated prokaryotes.</title>
        <authorList>
            <person name="Whitman W."/>
        </authorList>
    </citation>
    <scope>NUCLEOTIDE SEQUENCE [LARGE SCALE GENOMIC DNA]</scope>
    <source>
        <strain evidence="2 3">AN3</strain>
    </source>
</reference>
<keyword evidence="1" id="KW-1133">Transmembrane helix</keyword>
<dbReference type="EMBL" id="JACGXN010000015">
    <property type="protein sequence ID" value="MBA8881574.1"/>
    <property type="molecule type" value="Genomic_DNA"/>
</dbReference>
<name>A0A839EVN1_9HYPH</name>
<feature type="transmembrane region" description="Helical" evidence="1">
    <location>
        <begin position="6"/>
        <end position="27"/>
    </location>
</feature>
<evidence type="ECO:0000313" key="2">
    <source>
        <dbReference type="EMBL" id="MBA8881574.1"/>
    </source>
</evidence>
<keyword evidence="1" id="KW-0472">Membrane</keyword>
<keyword evidence="1" id="KW-0812">Transmembrane</keyword>
<protein>
    <submittedName>
        <fullName evidence="2">Uncharacterized protein</fullName>
    </submittedName>
</protein>
<sequence length="55" mass="5856">MPGFAYWLLLLLVAASTFWICGGHVLFSQDHGARPYAAGINILAPSRANGPVTGR</sequence>
<keyword evidence="3" id="KW-1185">Reference proteome</keyword>